<proteinExistence type="predicted"/>
<dbReference type="Proteomes" id="UP000054735">
    <property type="component" value="Unassembled WGS sequence"/>
</dbReference>
<dbReference type="RefSeq" id="WP_058523668.1">
    <property type="nucleotide sequence ID" value="NZ_CAAAHV010000008.1"/>
</dbReference>
<name>A0A378ICA8_9GAMM</name>
<dbReference type="AlphaFoldDB" id="A0A378ICA8"/>
<keyword evidence="3" id="KW-1185">Reference proteome</keyword>
<reference evidence="1 3" key="1">
    <citation type="submission" date="2015-11" db="EMBL/GenBank/DDBJ databases">
        <title>Genomic analysis of 38 Legionella species identifies large and diverse effector repertoires.</title>
        <authorList>
            <person name="Burstein D."/>
            <person name="Amaro F."/>
            <person name="Zusman T."/>
            <person name="Lifshitz Z."/>
            <person name="Cohen O."/>
            <person name="Gilbert J.A."/>
            <person name="Pupko T."/>
            <person name="Shuman H.A."/>
            <person name="Segal G."/>
        </authorList>
    </citation>
    <scope>NUCLEOTIDE SEQUENCE [LARGE SCALE GENOMIC DNA]</scope>
    <source>
        <strain evidence="1 3">CDC#1407-AL-14</strain>
    </source>
</reference>
<dbReference type="Proteomes" id="UP000255066">
    <property type="component" value="Unassembled WGS sequence"/>
</dbReference>
<evidence type="ECO:0000313" key="3">
    <source>
        <dbReference type="Proteomes" id="UP000054735"/>
    </source>
</evidence>
<sequence>MTDIQSPQLAEKIKNLLDEAVQDAVLKKQLLENPYQFMKDRGIPIEGYHIVVQDNPGYPLFFALEPENGQPLAKGDPSTSMDSFHDLHFLDCHHY</sequence>
<organism evidence="2 4">
    <name type="scientific">Legionella birminghamensis</name>
    <dbReference type="NCBI Taxonomy" id="28083"/>
    <lineage>
        <taxon>Bacteria</taxon>
        <taxon>Pseudomonadati</taxon>
        <taxon>Pseudomonadota</taxon>
        <taxon>Gammaproteobacteria</taxon>
        <taxon>Legionellales</taxon>
        <taxon>Legionellaceae</taxon>
        <taxon>Legionella</taxon>
    </lineage>
</organism>
<protein>
    <submittedName>
        <fullName evidence="2">Uncharacterized protein</fullName>
    </submittedName>
</protein>
<evidence type="ECO:0000313" key="2">
    <source>
        <dbReference type="EMBL" id="STX32402.1"/>
    </source>
</evidence>
<evidence type="ECO:0000313" key="1">
    <source>
        <dbReference type="EMBL" id="KTC71761.1"/>
    </source>
</evidence>
<dbReference type="EMBL" id="LNXT01000019">
    <property type="protein sequence ID" value="KTC71761.1"/>
    <property type="molecule type" value="Genomic_DNA"/>
</dbReference>
<reference evidence="2 4" key="2">
    <citation type="submission" date="2018-06" db="EMBL/GenBank/DDBJ databases">
        <authorList>
            <consortium name="Pathogen Informatics"/>
            <person name="Doyle S."/>
        </authorList>
    </citation>
    <scope>NUCLEOTIDE SEQUENCE [LARGE SCALE GENOMIC DNA]</scope>
    <source>
        <strain evidence="2 4">NCTC12437</strain>
    </source>
</reference>
<gene>
    <name evidence="1" type="ORF">Lbir_1616</name>
    <name evidence="2" type="ORF">NCTC12437_02187</name>
</gene>
<evidence type="ECO:0000313" key="4">
    <source>
        <dbReference type="Proteomes" id="UP000255066"/>
    </source>
</evidence>
<dbReference type="OrthoDB" id="5645292at2"/>
<dbReference type="STRING" id="28083.Lbir_1616"/>
<dbReference type="EMBL" id="UGNW01000001">
    <property type="protein sequence ID" value="STX32402.1"/>
    <property type="molecule type" value="Genomic_DNA"/>
</dbReference>
<accession>A0A378ICA8</accession>